<evidence type="ECO:0000256" key="1">
    <source>
        <dbReference type="ARBA" id="ARBA00022692"/>
    </source>
</evidence>
<dbReference type="OrthoDB" id="73901at2759"/>
<dbReference type="Pfam" id="PF04145">
    <property type="entry name" value="Ctr"/>
    <property type="match status" value="1"/>
</dbReference>
<evidence type="ECO:0000256" key="4">
    <source>
        <dbReference type="RuleBase" id="RU367022"/>
    </source>
</evidence>
<dbReference type="InterPro" id="IPR007274">
    <property type="entry name" value="Cop_transporter"/>
</dbReference>
<keyword evidence="1 4" id="KW-0812">Transmembrane</keyword>
<keyword evidence="3 4" id="KW-0472">Membrane</keyword>
<dbReference type="Proteomes" id="UP000789390">
    <property type="component" value="Unassembled WGS sequence"/>
</dbReference>
<sequence>MQMYQFFWCGVEIDDFIFKGVNISGWKDLYEATVTPISLLLDMLITCSGTALLAFLFFTVTFCKEMLHSSISAQHQGQAFVRDAQILQVWTSSWKMHIFQTISTLIQITSGYFLMLIVMSFNVYLMLAVVIGSTSGYFALHPLLLKKQSILNPPHILMKCQAEECGSLLIEGEQAETLRGRNSRDNSDASKQLIVSASIQHHSN</sequence>
<feature type="transmembrane region" description="Helical" evidence="4">
    <location>
        <begin position="124"/>
        <end position="145"/>
    </location>
</feature>
<dbReference type="PANTHER" id="PTHR12483:SF115">
    <property type="entry name" value="COPPER TRANSPORT PROTEIN"/>
    <property type="match status" value="1"/>
</dbReference>
<keyword evidence="6" id="KW-1185">Reference proteome</keyword>
<keyword evidence="2 4" id="KW-1133">Transmembrane helix</keyword>
<dbReference type="PANTHER" id="PTHR12483">
    <property type="entry name" value="SOLUTE CARRIER FAMILY 31 COPPER TRANSPORTERS"/>
    <property type="match status" value="1"/>
</dbReference>
<evidence type="ECO:0000313" key="6">
    <source>
        <dbReference type="Proteomes" id="UP000789390"/>
    </source>
</evidence>
<evidence type="ECO:0000256" key="2">
    <source>
        <dbReference type="ARBA" id="ARBA00022989"/>
    </source>
</evidence>
<keyword evidence="4" id="KW-0186">Copper</keyword>
<protein>
    <recommendedName>
        <fullName evidence="4">Copper transport protein</fullName>
    </recommendedName>
</protein>
<gene>
    <name evidence="5" type="ORF">DGAL_LOCUS17310</name>
</gene>
<feature type="transmembrane region" description="Helical" evidence="4">
    <location>
        <begin position="98"/>
        <end position="118"/>
    </location>
</feature>
<reference evidence="5" key="1">
    <citation type="submission" date="2021-11" db="EMBL/GenBank/DDBJ databases">
        <authorList>
            <person name="Schell T."/>
        </authorList>
    </citation>
    <scope>NUCLEOTIDE SEQUENCE</scope>
    <source>
        <strain evidence="5">M5</strain>
    </source>
</reference>
<keyword evidence="4" id="KW-0187">Copper transport</keyword>
<keyword evidence="4" id="KW-0813">Transport</keyword>
<dbReference type="GO" id="GO:0005375">
    <property type="term" value="F:copper ion transmembrane transporter activity"/>
    <property type="evidence" value="ECO:0007669"/>
    <property type="project" value="UniProtKB-UniRule"/>
</dbReference>
<evidence type="ECO:0000313" key="5">
    <source>
        <dbReference type="EMBL" id="CAH0113414.1"/>
    </source>
</evidence>
<dbReference type="AlphaFoldDB" id="A0A8J2WVN0"/>
<keyword evidence="4" id="KW-0406">Ion transport</keyword>
<accession>A0A8J2WVN0</accession>
<comment type="caution">
    <text evidence="5">The sequence shown here is derived from an EMBL/GenBank/DDBJ whole genome shotgun (WGS) entry which is preliminary data.</text>
</comment>
<organism evidence="5 6">
    <name type="scientific">Daphnia galeata</name>
    <dbReference type="NCBI Taxonomy" id="27404"/>
    <lineage>
        <taxon>Eukaryota</taxon>
        <taxon>Metazoa</taxon>
        <taxon>Ecdysozoa</taxon>
        <taxon>Arthropoda</taxon>
        <taxon>Crustacea</taxon>
        <taxon>Branchiopoda</taxon>
        <taxon>Diplostraca</taxon>
        <taxon>Cladocera</taxon>
        <taxon>Anomopoda</taxon>
        <taxon>Daphniidae</taxon>
        <taxon>Daphnia</taxon>
    </lineage>
</organism>
<comment type="subcellular location">
    <subcellularLocation>
        <location evidence="4">Membrane</location>
        <topology evidence="4">Multi-pass membrane protein</topology>
    </subcellularLocation>
</comment>
<evidence type="ECO:0000256" key="3">
    <source>
        <dbReference type="ARBA" id="ARBA00023136"/>
    </source>
</evidence>
<dbReference type="GO" id="GO:0016020">
    <property type="term" value="C:membrane"/>
    <property type="evidence" value="ECO:0007669"/>
    <property type="project" value="UniProtKB-SubCell"/>
</dbReference>
<proteinExistence type="inferred from homology"/>
<dbReference type="EMBL" id="CAKKLH010000339">
    <property type="protein sequence ID" value="CAH0113414.1"/>
    <property type="molecule type" value="Genomic_DNA"/>
</dbReference>
<feature type="transmembrane region" description="Helical" evidence="4">
    <location>
        <begin position="37"/>
        <end position="62"/>
    </location>
</feature>
<comment type="similarity">
    <text evidence="4">Belongs to the copper transporter (Ctr) (TC 1.A.56) family. SLC31A subfamily.</text>
</comment>
<name>A0A8J2WVN0_9CRUS</name>